<protein>
    <submittedName>
        <fullName evidence="1">Uncharacterized protein</fullName>
    </submittedName>
</protein>
<dbReference type="Proteomes" id="UP000790377">
    <property type="component" value="Unassembled WGS sequence"/>
</dbReference>
<proteinExistence type="predicted"/>
<accession>A0ACB8A752</accession>
<gene>
    <name evidence="1" type="ORF">BJ138DRAFT_275152</name>
</gene>
<dbReference type="EMBL" id="MU267781">
    <property type="protein sequence ID" value="KAH7909057.1"/>
    <property type="molecule type" value="Genomic_DNA"/>
</dbReference>
<evidence type="ECO:0000313" key="2">
    <source>
        <dbReference type="Proteomes" id="UP000790377"/>
    </source>
</evidence>
<evidence type="ECO:0000313" key="1">
    <source>
        <dbReference type="EMBL" id="KAH7909057.1"/>
    </source>
</evidence>
<comment type="caution">
    <text evidence="1">The sequence shown here is derived from an EMBL/GenBank/DDBJ whole genome shotgun (WGS) entry which is preliminary data.</text>
</comment>
<name>A0ACB8A752_9AGAM</name>
<sequence>MSSAPGEIHGQIILDKSWLNGTIINAAIYGVDVALYVACFRSLLRKTTRTNYKRQLPFLIFVALAFVLSTVFTVSMTEFANLAFIENRNYPGGPGAWASVMFHIPQNRPAIVTYVLLNWGADMLFLWRYMIIYKGCSLRTPVVMALPCLMFTASFSLGILFLIQWSESSPWGKVLGVDFTLPFLGTSLALNVLSTIAIVLRLLHFRYRITSAFGTRHGAQYTSVAGIIVESAAIYSTFSVIFLVTFAMGNPISTIFLNSLSSIQMSASLLIIWRVTQGHAWSKEKTMETTTLGSIHLPSRQSRRQMPISFSAPMQGIMVTTEVIKDCEARYNNEGDADSESPDRDLEASPATA</sequence>
<reference evidence="1" key="1">
    <citation type="journal article" date="2021" name="New Phytol.">
        <title>Evolutionary innovations through gain and loss of genes in the ectomycorrhizal Boletales.</title>
        <authorList>
            <person name="Wu G."/>
            <person name="Miyauchi S."/>
            <person name="Morin E."/>
            <person name="Kuo A."/>
            <person name="Drula E."/>
            <person name="Varga T."/>
            <person name="Kohler A."/>
            <person name="Feng B."/>
            <person name="Cao Y."/>
            <person name="Lipzen A."/>
            <person name="Daum C."/>
            <person name="Hundley H."/>
            <person name="Pangilinan J."/>
            <person name="Johnson J."/>
            <person name="Barry K."/>
            <person name="LaButti K."/>
            <person name="Ng V."/>
            <person name="Ahrendt S."/>
            <person name="Min B."/>
            <person name="Choi I.G."/>
            <person name="Park H."/>
            <person name="Plett J.M."/>
            <person name="Magnuson J."/>
            <person name="Spatafora J.W."/>
            <person name="Nagy L.G."/>
            <person name="Henrissat B."/>
            <person name="Grigoriev I.V."/>
            <person name="Yang Z.L."/>
            <person name="Xu J."/>
            <person name="Martin F.M."/>
        </authorList>
    </citation>
    <scope>NUCLEOTIDE SEQUENCE</scope>
    <source>
        <strain evidence="1">ATCC 28755</strain>
    </source>
</reference>
<keyword evidence="2" id="KW-1185">Reference proteome</keyword>
<organism evidence="1 2">
    <name type="scientific">Hygrophoropsis aurantiaca</name>
    <dbReference type="NCBI Taxonomy" id="72124"/>
    <lineage>
        <taxon>Eukaryota</taxon>
        <taxon>Fungi</taxon>
        <taxon>Dikarya</taxon>
        <taxon>Basidiomycota</taxon>
        <taxon>Agaricomycotina</taxon>
        <taxon>Agaricomycetes</taxon>
        <taxon>Agaricomycetidae</taxon>
        <taxon>Boletales</taxon>
        <taxon>Coniophorineae</taxon>
        <taxon>Hygrophoropsidaceae</taxon>
        <taxon>Hygrophoropsis</taxon>
    </lineage>
</organism>